<sequence length="210" mass="23891">MNNIHDGGDSIDVNSNHVQKCVELQPNDRGYFYDNYPVELMGLIDPQEFSGIITRFNSLAASWRNRLPLIGVACAMLATIVLLGVFGSKRSLIGIVVTAIIIVALCIILYLQQSIYRDLKKSKMNSAIEEANKYFEDRQITFSLQHRHSSNRYDWYIKLQTNQEKSTTSSSLRSSNLKNNNNFNSNHNGNTIIDINNKINDDYNNNIIII</sequence>
<keyword evidence="1" id="KW-1133">Transmembrane helix</keyword>
<evidence type="ECO:0000256" key="1">
    <source>
        <dbReference type="SAM" id="Phobius"/>
    </source>
</evidence>
<evidence type="ECO:0000313" key="3">
    <source>
        <dbReference type="Proteomes" id="UP000001396"/>
    </source>
</evidence>
<organism evidence="2 3">
    <name type="scientific">Heterostelium pallidum (strain ATCC 26659 / Pp 5 / PN500)</name>
    <name type="common">Cellular slime mold</name>
    <name type="synonym">Polysphondylium pallidum</name>
    <dbReference type="NCBI Taxonomy" id="670386"/>
    <lineage>
        <taxon>Eukaryota</taxon>
        <taxon>Amoebozoa</taxon>
        <taxon>Evosea</taxon>
        <taxon>Eumycetozoa</taxon>
        <taxon>Dictyostelia</taxon>
        <taxon>Acytosteliales</taxon>
        <taxon>Acytosteliaceae</taxon>
        <taxon>Heterostelium</taxon>
    </lineage>
</organism>
<accession>D3BQF0</accession>
<reference evidence="2 3" key="1">
    <citation type="journal article" date="2011" name="Genome Res.">
        <title>Phylogeny-wide analysis of social amoeba genomes highlights ancient origins for complex intercellular communication.</title>
        <authorList>
            <person name="Heidel A.J."/>
            <person name="Lawal H.M."/>
            <person name="Felder M."/>
            <person name="Schilde C."/>
            <person name="Helps N.R."/>
            <person name="Tunggal B."/>
            <person name="Rivero F."/>
            <person name="John U."/>
            <person name="Schleicher M."/>
            <person name="Eichinger L."/>
            <person name="Platzer M."/>
            <person name="Noegel A.A."/>
            <person name="Schaap P."/>
            <person name="Gloeckner G."/>
        </authorList>
    </citation>
    <scope>NUCLEOTIDE SEQUENCE [LARGE SCALE GENOMIC DNA]</scope>
    <source>
        <strain evidence="3">ATCC 26659 / Pp 5 / PN500</strain>
    </source>
</reference>
<comment type="caution">
    <text evidence="2">The sequence shown here is derived from an EMBL/GenBank/DDBJ whole genome shotgun (WGS) entry which is preliminary data.</text>
</comment>
<name>D3BQF0_HETP5</name>
<proteinExistence type="predicted"/>
<keyword evidence="3" id="KW-1185">Reference proteome</keyword>
<evidence type="ECO:0000313" key="2">
    <source>
        <dbReference type="EMBL" id="EFA76370.1"/>
    </source>
</evidence>
<dbReference type="Proteomes" id="UP000001396">
    <property type="component" value="Unassembled WGS sequence"/>
</dbReference>
<dbReference type="GeneID" id="31365606"/>
<dbReference type="RefSeq" id="XP_020428502.1">
    <property type="nucleotide sequence ID" value="XM_020580917.1"/>
</dbReference>
<dbReference type="AlphaFoldDB" id="D3BQF0"/>
<feature type="transmembrane region" description="Helical" evidence="1">
    <location>
        <begin position="67"/>
        <end position="86"/>
    </location>
</feature>
<dbReference type="InParanoid" id="D3BQF0"/>
<gene>
    <name evidence="2" type="ORF">PPL_10135</name>
</gene>
<keyword evidence="1" id="KW-0812">Transmembrane</keyword>
<dbReference type="EMBL" id="ADBJ01000047">
    <property type="protein sequence ID" value="EFA76370.1"/>
    <property type="molecule type" value="Genomic_DNA"/>
</dbReference>
<keyword evidence="1" id="KW-0472">Membrane</keyword>
<dbReference type="FunCoup" id="D3BQF0">
    <property type="interactions" value="169"/>
</dbReference>
<protein>
    <submittedName>
        <fullName evidence="2">Uncharacterized protein</fullName>
    </submittedName>
</protein>
<feature type="transmembrane region" description="Helical" evidence="1">
    <location>
        <begin position="92"/>
        <end position="111"/>
    </location>
</feature>